<dbReference type="PANTHER" id="PTHR31692:SF137">
    <property type="entry name" value="EXPANSIN_LOL PI, EXPANSIN, CELLULOSE-BINDING-LIKE DOMAIN SUPERFAMILY"/>
    <property type="match status" value="1"/>
</dbReference>
<evidence type="ECO:0000256" key="2">
    <source>
        <dbReference type="ARBA" id="ARBA00022525"/>
    </source>
</evidence>
<dbReference type="PROSITE" id="PS50842">
    <property type="entry name" value="EXPANSIN_EG45"/>
    <property type="match status" value="1"/>
</dbReference>
<dbReference type="Pfam" id="PF03330">
    <property type="entry name" value="DPBB_1"/>
    <property type="match status" value="1"/>
</dbReference>
<sequence length="257" mass="27964">MALKDHERFCLDSEVSLTCSSIEYPMRVADHINTTFKQRNFEPALATWYGDETGAGSGGACGWEDDVKNPPFSSMISAGNANIFLKGKGCGHCFQACKPITVTISDECPGLCNTVPFHFDLSGFAFGAMAHPGQDHNLRQLGQVDVQYQRVPCSYGGTNIAFKVSEKVNPSWFSMAIEYADGDGGFKHVEIAQGGTKNFVAMDNIWGAVWKVDVDPSFQPPFSFRLTSADGKTVVANNVIPENFSVGQKYSSNVNFA</sequence>
<dbReference type="PRINTS" id="PR01225">
    <property type="entry name" value="EXPANSNFAMLY"/>
</dbReference>
<evidence type="ECO:0000256" key="3">
    <source>
        <dbReference type="RuleBase" id="RU003460"/>
    </source>
</evidence>
<protein>
    <submittedName>
        <fullName evidence="6">Expansin-B14</fullName>
    </submittedName>
</protein>
<name>A0A2U1KHV5_ARTAN</name>
<feature type="domain" description="Expansin-like CBD" evidence="5">
    <location>
        <begin position="171"/>
        <end position="252"/>
    </location>
</feature>
<dbReference type="Pfam" id="PF01357">
    <property type="entry name" value="Expansin_C"/>
    <property type="match status" value="1"/>
</dbReference>
<comment type="subcellular location">
    <subcellularLocation>
        <location evidence="1">Secreted</location>
    </subcellularLocation>
</comment>
<dbReference type="EMBL" id="PKPP01018366">
    <property type="protein sequence ID" value="PWA36311.1"/>
    <property type="molecule type" value="Genomic_DNA"/>
</dbReference>
<dbReference type="SUPFAM" id="SSF50685">
    <property type="entry name" value="Barwin-like endoglucanases"/>
    <property type="match status" value="1"/>
</dbReference>
<dbReference type="PANTHER" id="PTHR31692">
    <property type="entry name" value="EXPANSIN-B3"/>
    <property type="match status" value="1"/>
</dbReference>
<dbReference type="Gene3D" id="2.40.40.10">
    <property type="entry name" value="RlpA-like domain"/>
    <property type="match status" value="1"/>
</dbReference>
<dbReference type="Proteomes" id="UP000245207">
    <property type="component" value="Unassembled WGS sequence"/>
</dbReference>
<dbReference type="InterPro" id="IPR036749">
    <property type="entry name" value="Expansin_CBD_sf"/>
</dbReference>
<dbReference type="InterPro" id="IPR009009">
    <property type="entry name" value="RlpA-like_DPBB"/>
</dbReference>
<dbReference type="GO" id="GO:0009653">
    <property type="term" value="P:anatomical structure morphogenesis"/>
    <property type="evidence" value="ECO:0007669"/>
    <property type="project" value="UniProtKB-ARBA"/>
</dbReference>
<dbReference type="OrthoDB" id="406505at2759"/>
<feature type="domain" description="Expansin-like EG45" evidence="4">
    <location>
        <begin position="58"/>
        <end position="158"/>
    </location>
</feature>
<organism evidence="6 7">
    <name type="scientific">Artemisia annua</name>
    <name type="common">Sweet wormwood</name>
    <dbReference type="NCBI Taxonomy" id="35608"/>
    <lineage>
        <taxon>Eukaryota</taxon>
        <taxon>Viridiplantae</taxon>
        <taxon>Streptophyta</taxon>
        <taxon>Embryophyta</taxon>
        <taxon>Tracheophyta</taxon>
        <taxon>Spermatophyta</taxon>
        <taxon>Magnoliopsida</taxon>
        <taxon>eudicotyledons</taxon>
        <taxon>Gunneridae</taxon>
        <taxon>Pentapetalae</taxon>
        <taxon>asterids</taxon>
        <taxon>campanulids</taxon>
        <taxon>Asterales</taxon>
        <taxon>Asteraceae</taxon>
        <taxon>Asteroideae</taxon>
        <taxon>Anthemideae</taxon>
        <taxon>Artemisiinae</taxon>
        <taxon>Artemisia</taxon>
    </lineage>
</organism>
<dbReference type="PRINTS" id="PR00829">
    <property type="entry name" value="LOLP1ALLERGN"/>
</dbReference>
<dbReference type="InterPro" id="IPR007117">
    <property type="entry name" value="Expansin_CBD"/>
</dbReference>
<dbReference type="SUPFAM" id="SSF49590">
    <property type="entry name" value="PHL pollen allergen"/>
    <property type="match status" value="1"/>
</dbReference>
<dbReference type="PROSITE" id="PS50843">
    <property type="entry name" value="EXPANSIN_CBD"/>
    <property type="match status" value="1"/>
</dbReference>
<keyword evidence="2" id="KW-0964">Secreted</keyword>
<evidence type="ECO:0000259" key="5">
    <source>
        <dbReference type="PROSITE" id="PS50843"/>
    </source>
</evidence>
<reference evidence="6 7" key="1">
    <citation type="journal article" date="2018" name="Mol. Plant">
        <title>The genome of Artemisia annua provides insight into the evolution of Asteraceae family and artemisinin biosynthesis.</title>
        <authorList>
            <person name="Shen Q."/>
            <person name="Zhang L."/>
            <person name="Liao Z."/>
            <person name="Wang S."/>
            <person name="Yan T."/>
            <person name="Shi P."/>
            <person name="Liu M."/>
            <person name="Fu X."/>
            <person name="Pan Q."/>
            <person name="Wang Y."/>
            <person name="Lv Z."/>
            <person name="Lu X."/>
            <person name="Zhang F."/>
            <person name="Jiang W."/>
            <person name="Ma Y."/>
            <person name="Chen M."/>
            <person name="Hao X."/>
            <person name="Li L."/>
            <person name="Tang Y."/>
            <person name="Lv G."/>
            <person name="Zhou Y."/>
            <person name="Sun X."/>
            <person name="Brodelius P.E."/>
            <person name="Rose J.K.C."/>
            <person name="Tang K."/>
        </authorList>
    </citation>
    <scope>NUCLEOTIDE SEQUENCE [LARGE SCALE GENOMIC DNA]</scope>
    <source>
        <strain evidence="7">cv. Huhao1</strain>
        <tissue evidence="6">Leaf</tissue>
    </source>
</reference>
<dbReference type="Gene3D" id="2.60.40.760">
    <property type="entry name" value="Expansin, cellulose-binding-like domain"/>
    <property type="match status" value="1"/>
</dbReference>
<evidence type="ECO:0000259" key="4">
    <source>
        <dbReference type="PROSITE" id="PS50842"/>
    </source>
</evidence>
<dbReference type="InterPro" id="IPR007118">
    <property type="entry name" value="Expan_Lol_pI"/>
</dbReference>
<comment type="caution">
    <text evidence="6">The sequence shown here is derived from an EMBL/GenBank/DDBJ whole genome shotgun (WGS) entry which is preliminary data.</text>
</comment>
<keyword evidence="7" id="KW-1185">Reference proteome</keyword>
<proteinExistence type="inferred from homology"/>
<evidence type="ECO:0000313" key="7">
    <source>
        <dbReference type="Proteomes" id="UP000245207"/>
    </source>
</evidence>
<gene>
    <name evidence="6" type="ORF">CTI12_AA598770</name>
</gene>
<dbReference type="GO" id="GO:0005576">
    <property type="term" value="C:extracellular region"/>
    <property type="evidence" value="ECO:0007669"/>
    <property type="project" value="UniProtKB-SubCell"/>
</dbReference>
<evidence type="ECO:0000313" key="6">
    <source>
        <dbReference type="EMBL" id="PWA36311.1"/>
    </source>
</evidence>
<dbReference type="AlphaFoldDB" id="A0A2U1KHV5"/>
<dbReference type="InterPro" id="IPR005795">
    <property type="entry name" value="LolPI"/>
</dbReference>
<comment type="similarity">
    <text evidence="3">Belongs to the expansin family.</text>
</comment>
<dbReference type="STRING" id="35608.A0A2U1KHV5"/>
<dbReference type="InterPro" id="IPR036908">
    <property type="entry name" value="RlpA-like_sf"/>
</dbReference>
<dbReference type="InterPro" id="IPR007112">
    <property type="entry name" value="Expansin/allergen_DPBB_dom"/>
</dbReference>
<accession>A0A2U1KHV5</accession>
<evidence type="ECO:0000256" key="1">
    <source>
        <dbReference type="ARBA" id="ARBA00004613"/>
    </source>
</evidence>